<evidence type="ECO:0000259" key="1">
    <source>
        <dbReference type="PROSITE" id="PS51154"/>
    </source>
</evidence>
<dbReference type="InterPro" id="IPR043472">
    <property type="entry name" value="Macro_dom-like"/>
</dbReference>
<dbReference type="EMBL" id="MK719720">
    <property type="protein sequence ID" value="QCQ60490.1"/>
    <property type="molecule type" value="Genomic_DNA"/>
</dbReference>
<proteinExistence type="predicted"/>
<name>A0A4P8N1Q6_9CAUD</name>
<gene>
    <name evidence="2" type="ORF">Barba12S_gp032</name>
</gene>
<dbReference type="SUPFAM" id="SSF52949">
    <property type="entry name" value="Macro domain-like"/>
    <property type="match status" value="1"/>
</dbReference>
<dbReference type="Proteomes" id="UP000303026">
    <property type="component" value="Segment"/>
</dbReference>
<accession>A0A4P8N1Q6</accession>
<dbReference type="Gene3D" id="3.40.220.10">
    <property type="entry name" value="Leucine Aminopeptidase, subunit E, domain 1"/>
    <property type="match status" value="1"/>
</dbReference>
<sequence>MEGDMGIIHRTGNVVDALLNGEVDFIAHCCNAQGVMGSGVAKETRQRIPEAYTEYLFRYNLSKQFDNGKGFLGSVNLADGVFNLIGQEYYGYDKKRYVNYGALASCFRMLPCAIEQSSDKYSDECTIGIPYKMASDRAGGDWNIVLELIEHLVVPYVKDVVVYRLGE</sequence>
<dbReference type="InterPro" id="IPR002589">
    <property type="entry name" value="Macro_dom"/>
</dbReference>
<dbReference type="PROSITE" id="PS51154">
    <property type="entry name" value="MACRO"/>
    <property type="match status" value="1"/>
</dbReference>
<evidence type="ECO:0000313" key="2">
    <source>
        <dbReference type="EMBL" id="QCQ60490.1"/>
    </source>
</evidence>
<reference evidence="2 3" key="1">
    <citation type="submission" date="2019-03" db="EMBL/GenBank/DDBJ databases">
        <title>Genomic and seasonal variations among aquatic phages infecting the Baltic Sea Gammaproteobacteria Rheinheimera sp. bal341.</title>
        <authorList>
            <person name="Nilsson E."/>
            <person name="Li K."/>
            <person name="Fridlund J."/>
            <person name="Sulcius S."/>
            <person name="Bunse C."/>
            <person name="Karlsson C.M.G."/>
            <person name="Lindh M."/>
            <person name="Lundin D."/>
            <person name="Pinhassi J."/>
            <person name="Holmfeldt K."/>
        </authorList>
    </citation>
    <scope>NUCLEOTIDE SEQUENCE [LARGE SCALE GENOMIC DNA]</scope>
</reference>
<organism evidence="2 3">
    <name type="scientific">Rheinheimera phage vB_RspM_Barba12S</name>
    <dbReference type="NCBI Taxonomy" id="2565648"/>
    <lineage>
        <taxon>Viruses</taxon>
        <taxon>Duplodnaviria</taxon>
        <taxon>Heunggongvirae</taxon>
        <taxon>Uroviricota</taxon>
        <taxon>Caudoviricetes</taxon>
        <taxon>Barbavirus</taxon>
        <taxon>Barbavirus barba18A</taxon>
    </lineage>
</organism>
<feature type="domain" description="Macro" evidence="1">
    <location>
        <begin position="1"/>
        <end position="167"/>
    </location>
</feature>
<protein>
    <submittedName>
        <fullName evidence="2">Macro domain protein</fullName>
    </submittedName>
</protein>
<evidence type="ECO:0000313" key="3">
    <source>
        <dbReference type="Proteomes" id="UP000303026"/>
    </source>
</evidence>